<reference evidence="5" key="1">
    <citation type="submission" date="2024-07" db="EMBL/GenBank/DDBJ databases">
        <title>Two chromosome-level genome assemblies of Korean endemic species Abeliophyllum distichum and Forsythia ovata (Oleaceae).</title>
        <authorList>
            <person name="Jang H."/>
        </authorList>
    </citation>
    <scope>NUCLEOTIDE SEQUENCE [LARGE SCALE GENOMIC DNA]</scope>
</reference>
<dbReference type="InterPro" id="IPR013094">
    <property type="entry name" value="AB_hydrolase_3"/>
</dbReference>
<evidence type="ECO:0000256" key="1">
    <source>
        <dbReference type="ARBA" id="ARBA00010515"/>
    </source>
</evidence>
<feature type="region of interest" description="Disordered" evidence="2">
    <location>
        <begin position="169"/>
        <end position="189"/>
    </location>
</feature>
<dbReference type="EMBL" id="JBFOLJ010000015">
    <property type="protein sequence ID" value="KAL2472939.1"/>
    <property type="molecule type" value="Genomic_DNA"/>
</dbReference>
<dbReference type="PANTHER" id="PTHR23024">
    <property type="entry name" value="ARYLACETAMIDE DEACETYLASE"/>
    <property type="match status" value="1"/>
</dbReference>
<keyword evidence="5" id="KW-1185">Reference proteome</keyword>
<comment type="caution">
    <text evidence="4">The sequence shown here is derived from an EMBL/GenBank/DDBJ whole genome shotgun (WGS) entry which is preliminary data.</text>
</comment>
<organism evidence="4 5">
    <name type="scientific">Forsythia ovata</name>
    <dbReference type="NCBI Taxonomy" id="205694"/>
    <lineage>
        <taxon>Eukaryota</taxon>
        <taxon>Viridiplantae</taxon>
        <taxon>Streptophyta</taxon>
        <taxon>Embryophyta</taxon>
        <taxon>Tracheophyta</taxon>
        <taxon>Spermatophyta</taxon>
        <taxon>Magnoliopsida</taxon>
        <taxon>eudicotyledons</taxon>
        <taxon>Gunneridae</taxon>
        <taxon>Pentapetalae</taxon>
        <taxon>asterids</taxon>
        <taxon>lamiids</taxon>
        <taxon>Lamiales</taxon>
        <taxon>Oleaceae</taxon>
        <taxon>Forsythieae</taxon>
        <taxon>Forsythia</taxon>
    </lineage>
</organism>
<proteinExistence type="inferred from homology"/>
<dbReference type="InterPro" id="IPR029058">
    <property type="entry name" value="AB_hydrolase_fold"/>
</dbReference>
<evidence type="ECO:0000313" key="4">
    <source>
        <dbReference type="EMBL" id="KAL2472939.1"/>
    </source>
</evidence>
<gene>
    <name evidence="4" type="ORF">Fot_48675</name>
</gene>
<evidence type="ECO:0000259" key="3">
    <source>
        <dbReference type="Pfam" id="PF07859"/>
    </source>
</evidence>
<accession>A0ABD1Q9P7</accession>
<comment type="similarity">
    <text evidence="1">Belongs to the 'GDXG' lipolytic enzyme family.</text>
</comment>
<dbReference type="Pfam" id="PF07859">
    <property type="entry name" value="Abhydrolase_3"/>
    <property type="match status" value="1"/>
</dbReference>
<evidence type="ECO:0000256" key="2">
    <source>
        <dbReference type="SAM" id="MobiDB-lite"/>
    </source>
</evidence>
<name>A0ABD1Q9P7_9LAMI</name>
<feature type="domain" description="Alpha/beta hydrolase fold-3" evidence="3">
    <location>
        <begin position="63"/>
        <end position="134"/>
    </location>
</feature>
<protein>
    <submittedName>
        <fullName evidence="4">Carboxylesterase 8-like</fullName>
    </submittedName>
</protein>
<dbReference type="InterPro" id="IPR050466">
    <property type="entry name" value="Carboxylest/Gibb_receptor"/>
</dbReference>
<dbReference type="AlphaFoldDB" id="A0ABD1Q9P7"/>
<dbReference type="PANTHER" id="PTHR23024:SF113">
    <property type="entry name" value="CARBOXYLESTERASE 8-RELATED"/>
    <property type="match status" value="1"/>
</dbReference>
<sequence length="205" mass="22767">MENNNKIQSVVSNPDRELIQLTYIYKISRIHRQTSVQLSHYSGAYIRLYIPVNPPTETKLPLIIYLHGGDFVLFSASTVIFHDFCNNIATQFPAVVASVEYRLAPENQLPEAYEDALNAIFWVQSQAQGSPRCCFERGVKPRRRRVVDITAILRGKPILNHVRAVRRKGCVSESSPSPHGGRGALPSEGGSPSDLLFLAGGGIYC</sequence>
<dbReference type="SUPFAM" id="SSF53474">
    <property type="entry name" value="alpha/beta-Hydrolases"/>
    <property type="match status" value="1"/>
</dbReference>
<dbReference type="Proteomes" id="UP001604277">
    <property type="component" value="Unassembled WGS sequence"/>
</dbReference>
<evidence type="ECO:0000313" key="5">
    <source>
        <dbReference type="Proteomes" id="UP001604277"/>
    </source>
</evidence>
<dbReference type="Gene3D" id="3.40.50.1820">
    <property type="entry name" value="alpha/beta hydrolase"/>
    <property type="match status" value="1"/>
</dbReference>